<dbReference type="EMBL" id="OX597835">
    <property type="protein sequence ID" value="CAI9738838.1"/>
    <property type="molecule type" value="Genomic_DNA"/>
</dbReference>
<protein>
    <submittedName>
        <fullName evidence="2">Uncharacterized protein</fullName>
    </submittedName>
</protein>
<name>A0AA36BRC2_OCTVU</name>
<organism evidence="2 3">
    <name type="scientific">Octopus vulgaris</name>
    <name type="common">Common octopus</name>
    <dbReference type="NCBI Taxonomy" id="6645"/>
    <lineage>
        <taxon>Eukaryota</taxon>
        <taxon>Metazoa</taxon>
        <taxon>Spiralia</taxon>
        <taxon>Lophotrochozoa</taxon>
        <taxon>Mollusca</taxon>
        <taxon>Cephalopoda</taxon>
        <taxon>Coleoidea</taxon>
        <taxon>Octopodiformes</taxon>
        <taxon>Octopoda</taxon>
        <taxon>Incirrata</taxon>
        <taxon>Octopodidae</taxon>
        <taxon>Octopus</taxon>
    </lineage>
</organism>
<feature type="compositionally biased region" description="Basic and acidic residues" evidence="1">
    <location>
        <begin position="66"/>
        <end position="102"/>
    </location>
</feature>
<reference evidence="2" key="1">
    <citation type="submission" date="2023-08" db="EMBL/GenBank/DDBJ databases">
        <authorList>
            <person name="Alioto T."/>
            <person name="Alioto T."/>
            <person name="Gomez Garrido J."/>
        </authorList>
    </citation>
    <scope>NUCLEOTIDE SEQUENCE</scope>
</reference>
<dbReference type="Proteomes" id="UP001162480">
    <property type="component" value="Chromosome 22"/>
</dbReference>
<proteinExistence type="predicted"/>
<sequence>MSLRRVKVKQSISLRDTAIFMDVLLQFTIYCSRRERIGKGEEEVEVEVEGGGEKEEGRRRRRRREEKKEGGGEREEEKEGGGEREEEKEGGGEREEEKERVGSRPLSVNETQLSENDENDVTNTNAINSTISKDLNILQVVCSSTVAKDSSIPANIDKIVISSVKDGGVANCKAFDYYNTTERVGIENYRTNSTENSKLPDHNNDAIPGSTVMSTLRFPSWSNYNTLLIPSVTLEEKPVVHSQVSSPYSKETVFSNLTPKQKYPGHVSNAELAMMKLSAKTCQMANALATDGLPFGVFLEKRLKKNFSLNGFCVQNGKNLNLIPELGFTEKISENPGPFCPDTDFHVFRLQFTQLPQACPTCWSSQRNRLGHHE</sequence>
<accession>A0AA36BRC2</accession>
<feature type="region of interest" description="Disordered" evidence="1">
    <location>
        <begin position="40"/>
        <end position="123"/>
    </location>
</feature>
<evidence type="ECO:0000313" key="2">
    <source>
        <dbReference type="EMBL" id="CAI9738838.1"/>
    </source>
</evidence>
<evidence type="ECO:0000313" key="3">
    <source>
        <dbReference type="Proteomes" id="UP001162480"/>
    </source>
</evidence>
<evidence type="ECO:0000256" key="1">
    <source>
        <dbReference type="SAM" id="MobiDB-lite"/>
    </source>
</evidence>
<dbReference type="AlphaFoldDB" id="A0AA36BRC2"/>
<keyword evidence="3" id="KW-1185">Reference proteome</keyword>
<gene>
    <name evidence="2" type="ORF">OCTVUL_1B001581</name>
</gene>